<comment type="caution">
    <text evidence="2">The sequence shown here is derived from an EMBL/GenBank/DDBJ whole genome shotgun (WGS) entry which is preliminary data.</text>
</comment>
<name>A0ABQ9F207_TEGGR</name>
<accession>A0ABQ9F207</accession>
<dbReference type="InterPro" id="IPR008704">
    <property type="entry name" value="Endonuclease_Zinc-binding_loop"/>
</dbReference>
<dbReference type="InterPro" id="IPR044930">
    <property type="entry name" value="Homing_endonuclease_His-Me"/>
</dbReference>
<proteinExistence type="predicted"/>
<dbReference type="InterPro" id="IPR044925">
    <property type="entry name" value="His-Me_finger_sf"/>
</dbReference>
<sequence length="127" mass="14929">MEAFFAKYQAKLESNSFILPNHMDCRVWGGARYASGYGQIRVAWPLGTFITRKHEKVHRLAWMCFHKQIAPHYDAFDQVLHVSHLCHNRLCIHPTHLVLETKHINEERKHCKLQRLCVGTHNPLCIF</sequence>
<reference evidence="2 3" key="1">
    <citation type="submission" date="2022-12" db="EMBL/GenBank/DDBJ databases">
        <title>Chromosome-level genome of Tegillarca granosa.</title>
        <authorList>
            <person name="Kim J."/>
        </authorList>
    </citation>
    <scope>NUCLEOTIDE SEQUENCE [LARGE SCALE GENOMIC DNA]</scope>
    <source>
        <strain evidence="2">Teg-2019</strain>
        <tissue evidence="2">Adductor muscle</tissue>
    </source>
</reference>
<feature type="domain" description="Zinc-binding loop region of homing endonuclease" evidence="1">
    <location>
        <begin position="35"/>
        <end position="121"/>
    </location>
</feature>
<dbReference type="Proteomes" id="UP001217089">
    <property type="component" value="Unassembled WGS sequence"/>
</dbReference>
<gene>
    <name evidence="2" type="ORF">KUTeg_010777</name>
</gene>
<evidence type="ECO:0000313" key="2">
    <source>
        <dbReference type="EMBL" id="KAJ8311422.1"/>
    </source>
</evidence>
<dbReference type="EMBL" id="JARBDR010000496">
    <property type="protein sequence ID" value="KAJ8311422.1"/>
    <property type="molecule type" value="Genomic_DNA"/>
</dbReference>
<evidence type="ECO:0000313" key="3">
    <source>
        <dbReference type="Proteomes" id="UP001217089"/>
    </source>
</evidence>
<protein>
    <recommendedName>
        <fullName evidence="1">Zinc-binding loop region of homing endonuclease domain-containing protein</fullName>
    </recommendedName>
</protein>
<keyword evidence="3" id="KW-1185">Reference proteome</keyword>
<evidence type="ECO:0000259" key="1">
    <source>
        <dbReference type="Pfam" id="PF05551"/>
    </source>
</evidence>
<dbReference type="Gene3D" id="3.90.75.10">
    <property type="entry name" value="Homing Intron 3 (I-ppo) Encoded Endonuclease, Chain A"/>
    <property type="match status" value="1"/>
</dbReference>
<dbReference type="SUPFAM" id="SSF54060">
    <property type="entry name" value="His-Me finger endonucleases"/>
    <property type="match status" value="1"/>
</dbReference>
<organism evidence="2 3">
    <name type="scientific">Tegillarca granosa</name>
    <name type="common">Malaysian cockle</name>
    <name type="synonym">Anadara granosa</name>
    <dbReference type="NCBI Taxonomy" id="220873"/>
    <lineage>
        <taxon>Eukaryota</taxon>
        <taxon>Metazoa</taxon>
        <taxon>Spiralia</taxon>
        <taxon>Lophotrochozoa</taxon>
        <taxon>Mollusca</taxon>
        <taxon>Bivalvia</taxon>
        <taxon>Autobranchia</taxon>
        <taxon>Pteriomorphia</taxon>
        <taxon>Arcoida</taxon>
        <taxon>Arcoidea</taxon>
        <taxon>Arcidae</taxon>
        <taxon>Tegillarca</taxon>
    </lineage>
</organism>
<dbReference type="Pfam" id="PF05551">
    <property type="entry name" value="zf-His_Me_endon"/>
    <property type="match status" value="1"/>
</dbReference>